<feature type="domain" description="EGF-like" evidence="2">
    <location>
        <begin position="509"/>
        <end position="541"/>
    </location>
</feature>
<evidence type="ECO:0000256" key="1">
    <source>
        <dbReference type="SAM" id="SignalP"/>
    </source>
</evidence>
<dbReference type="Gene3D" id="2.10.220.10">
    <property type="entry name" value="Hormone Receptor, Insulin-like Growth Factor Receptor 1, Chain A, domain 2"/>
    <property type="match status" value="1"/>
</dbReference>
<dbReference type="PANTHER" id="PTHR23275:SF100">
    <property type="entry name" value="EGF-LIKE DOMAIN-CONTAINING PROTEIN"/>
    <property type="match status" value="1"/>
</dbReference>
<accession>L7FJY2</accession>
<gene>
    <name evidence="3" type="ORF">EIN_518090</name>
</gene>
<feature type="domain" description="EGF-like" evidence="2">
    <location>
        <begin position="651"/>
        <end position="686"/>
    </location>
</feature>
<dbReference type="InterPro" id="IPR000742">
    <property type="entry name" value="EGF"/>
</dbReference>
<sequence>MFIGVHLLLLLSCVLGIQWCSKEKNVIFCSNTEVVGCEKKIFKIENGVIILNTIEYVEVMCQHISYIQIIVGDSVEKMDLYLNQTNVEIINKNMFYKNITFKSLVFSNDSSIINSSYSLRTNKALEDYCEIYLTNAPNGMYGCSKCEDNLELYRKNEYYFCYTGAEDISEANVVCYSHNNLTFIDNIEHCCVNYCEEGACSENSEGYCSKCFDGNALSYGTISDVCWPVTMYNCLRGSGNICDECYNSFTLGIMNGHSYCQDCTYAFPNCNECSTTNYECIRCDNNYYLQNSQCVSCDSTCFNGCDENGNCNGCIEGYVLNDTLSKSCISCQTFDPNCQTCKSGGVRLCLTCNNGYHFSTTSPYNCIPCDSTCLECDQYGLCITCKTGYIPNSPKTTSCQPCYSVESNCELCSTTSRKCNLCKTGFYPSSTTPDTCVSCDTTCSKGCNGTNGNCITCISNQYTINLNNPLQCQKCSLFDTHCLTCSTTKRKCLSCQSNVSYINEGVCKTCDNSCSICDINGICTTCKIGYIPNSTPQKQCISCFSFDSNCVSCATNGSRACVNCKTNMYPNITSSKCITCDQTCGGSCNTQNGICTSCSTGKVFNDPPTTSCMDCSLFDANCVLCASYGERKCLQCKTNSGTYLDNGNCVPCDVTCAPNTCDPSTGYCKQCMKNYIVTSPVSQRCDNCFEYDYYCEKCPDDSSRYCEKCIMGKYPSFDTNRCQYCDSTCGDMCDGVTGYCTGCQNNYVFSNTTQLKCDSCTTFDPNCKTCNSNYSRQCVTCQTAGMYPDETTKTCKTCSTTCNGDCNQTSGICNSCQLNYVFTSPKSKVCVSCKSFDKNCKTCSLDFSRKCIDCEIGYYPAESGSCATCNTIDTNCKTCNSKLEECITCFDPYYLSKQNCYSCPKGTFKNTQTTCDNCYNIKSNCNECMTTSMSNADCSVCIPPYIVDLETHECTLCKTGFVYNTTTKKCSPNIENCDYQIGTNICLKCTNNAFMSNGKCQKATNCQGKSTLSLVSCDCYDQISIHTDCQSKLPNCKYQQNRVDTSICVNCEDNNTLIYGLCVLNDKYKLTRNNITFGCE</sequence>
<dbReference type="AlphaFoldDB" id="L7FJY2"/>
<feature type="domain" description="EGF-like" evidence="2">
    <location>
        <begin position="401"/>
        <end position="437"/>
    </location>
</feature>
<evidence type="ECO:0000313" key="4">
    <source>
        <dbReference type="Proteomes" id="UP000014680"/>
    </source>
</evidence>
<feature type="domain" description="EGF-like" evidence="2">
    <location>
        <begin position="262"/>
        <end position="295"/>
    </location>
</feature>
<evidence type="ECO:0000259" key="2">
    <source>
        <dbReference type="SMART" id="SM00181"/>
    </source>
</evidence>
<feature type="signal peptide" evidence="1">
    <location>
        <begin position="1"/>
        <end position="16"/>
    </location>
</feature>
<dbReference type="SUPFAM" id="SSF57184">
    <property type="entry name" value="Growth factor receptor domain"/>
    <property type="match status" value="5"/>
</dbReference>
<protein>
    <recommendedName>
        <fullName evidence="2">EGF-like domain-containing protein</fullName>
    </recommendedName>
</protein>
<dbReference type="RefSeq" id="XP_004184812.1">
    <property type="nucleotide sequence ID" value="XM_004184764.1"/>
</dbReference>
<dbReference type="SMART" id="SM00261">
    <property type="entry name" value="FU"/>
    <property type="match status" value="9"/>
</dbReference>
<dbReference type="EMBL" id="KB207078">
    <property type="protein sequence ID" value="ELP85466.1"/>
    <property type="molecule type" value="Genomic_DNA"/>
</dbReference>
<name>L7FJY2_ENTIV</name>
<proteinExistence type="predicted"/>
<dbReference type="Proteomes" id="UP000014680">
    <property type="component" value="Unassembled WGS sequence"/>
</dbReference>
<feature type="domain" description="EGF-like" evidence="2">
    <location>
        <begin position="832"/>
        <end position="867"/>
    </location>
</feature>
<feature type="domain" description="EGF-like" evidence="2">
    <location>
        <begin position="927"/>
        <end position="971"/>
    </location>
</feature>
<keyword evidence="1" id="KW-0732">Signal</keyword>
<keyword evidence="4" id="KW-1185">Reference proteome</keyword>
<dbReference type="InterPro" id="IPR006212">
    <property type="entry name" value="Furin_repeat"/>
</dbReference>
<feature type="domain" description="EGF-like" evidence="2">
    <location>
        <begin position="797"/>
        <end position="831"/>
    </location>
</feature>
<dbReference type="KEGG" id="eiv:EIN_518090"/>
<reference evidence="3 4" key="1">
    <citation type="submission" date="2012-10" db="EMBL/GenBank/DDBJ databases">
        <authorList>
            <person name="Zafar N."/>
            <person name="Inman J."/>
            <person name="Hall N."/>
            <person name="Lorenzi H."/>
            <person name="Caler E."/>
        </authorList>
    </citation>
    <scope>NUCLEOTIDE SEQUENCE [LARGE SCALE GENOMIC DNA]</scope>
    <source>
        <strain evidence="3 4">IP1</strain>
    </source>
</reference>
<dbReference type="SMART" id="SM00181">
    <property type="entry name" value="EGF"/>
    <property type="match status" value="12"/>
</dbReference>
<organism evidence="3 4">
    <name type="scientific">Entamoeba invadens IP1</name>
    <dbReference type="NCBI Taxonomy" id="370355"/>
    <lineage>
        <taxon>Eukaryota</taxon>
        <taxon>Amoebozoa</taxon>
        <taxon>Evosea</taxon>
        <taxon>Archamoebae</taxon>
        <taxon>Mastigamoebida</taxon>
        <taxon>Entamoebidae</taxon>
        <taxon>Entamoeba</taxon>
    </lineage>
</organism>
<feature type="domain" description="EGF-like" evidence="2">
    <location>
        <begin position="759"/>
        <end position="796"/>
    </location>
</feature>
<feature type="domain" description="EGF-like" evidence="2">
    <location>
        <begin position="296"/>
        <end position="329"/>
    </location>
</feature>
<dbReference type="InterPro" id="IPR009030">
    <property type="entry name" value="Growth_fac_rcpt_cys_sf"/>
</dbReference>
<dbReference type="VEuPathDB" id="AmoebaDB:EIN_518090"/>
<dbReference type="InterPro" id="IPR052798">
    <property type="entry name" value="Giardia_VSA"/>
</dbReference>
<feature type="domain" description="EGF-like" evidence="2">
    <location>
        <begin position="330"/>
        <end position="367"/>
    </location>
</feature>
<feature type="chain" id="PRO_5003973692" description="EGF-like domain-containing protein" evidence="1">
    <location>
        <begin position="17"/>
        <end position="1080"/>
    </location>
</feature>
<dbReference type="OMA" id="ETHECTL"/>
<dbReference type="GeneID" id="14884445"/>
<dbReference type="PANTHER" id="PTHR23275">
    <property type="entry name" value="CABRIOLET.-RELATED"/>
    <property type="match status" value="1"/>
</dbReference>
<dbReference type="OrthoDB" id="10011303at2759"/>
<feature type="domain" description="EGF-like" evidence="2">
    <location>
        <begin position="368"/>
        <end position="400"/>
    </location>
</feature>
<feature type="non-terminal residue" evidence="3">
    <location>
        <position position="1080"/>
    </location>
</feature>
<feature type="domain" description="EGF-like" evidence="2">
    <location>
        <begin position="579"/>
        <end position="613"/>
    </location>
</feature>
<evidence type="ECO:0000313" key="3">
    <source>
        <dbReference type="EMBL" id="ELP85466.1"/>
    </source>
</evidence>